<sequence>MKIMGPFWTILAAPASSFENCPAIFFNFTMHLSPISRKYHRHNPLPKETHRTIIRWFCRINNTHISQTDLNPTPSFYCCTVICELIRHTHYSCE</sequence>
<dbReference type="AlphaFoldDB" id="A0A2M4C9V3"/>
<dbReference type="EMBL" id="GGFJ01012770">
    <property type="protein sequence ID" value="MBW61911.1"/>
    <property type="molecule type" value="Transcribed_RNA"/>
</dbReference>
<accession>A0A2M4C9V3</accession>
<reference evidence="1" key="1">
    <citation type="submission" date="2018-01" db="EMBL/GenBank/DDBJ databases">
        <title>An insight into the sialome of Amazonian anophelines.</title>
        <authorList>
            <person name="Ribeiro J.M."/>
            <person name="Scarpassa V."/>
            <person name="Calvo E."/>
        </authorList>
    </citation>
    <scope>NUCLEOTIDE SEQUENCE</scope>
    <source>
        <tissue evidence="1">Salivary glands</tissue>
    </source>
</reference>
<evidence type="ECO:0000313" key="1">
    <source>
        <dbReference type="EMBL" id="MBW61911.1"/>
    </source>
</evidence>
<name>A0A2M4C9V3_9DIPT</name>
<proteinExistence type="predicted"/>
<protein>
    <submittedName>
        <fullName evidence="1">Putative secreted protein</fullName>
    </submittedName>
</protein>
<organism evidence="1">
    <name type="scientific">Anopheles marajoara</name>
    <dbReference type="NCBI Taxonomy" id="58244"/>
    <lineage>
        <taxon>Eukaryota</taxon>
        <taxon>Metazoa</taxon>
        <taxon>Ecdysozoa</taxon>
        <taxon>Arthropoda</taxon>
        <taxon>Hexapoda</taxon>
        <taxon>Insecta</taxon>
        <taxon>Pterygota</taxon>
        <taxon>Neoptera</taxon>
        <taxon>Endopterygota</taxon>
        <taxon>Diptera</taxon>
        <taxon>Nematocera</taxon>
        <taxon>Culicoidea</taxon>
        <taxon>Culicidae</taxon>
        <taxon>Anophelinae</taxon>
        <taxon>Anopheles</taxon>
    </lineage>
</organism>